<protein>
    <recommendedName>
        <fullName evidence="4">Secreted protein</fullName>
    </recommendedName>
</protein>
<keyword evidence="1" id="KW-0732">Signal</keyword>
<name>A0A2H3DF45_ARMGA</name>
<dbReference type="InParanoid" id="A0A2H3DF45"/>
<reference evidence="3" key="1">
    <citation type="journal article" date="2017" name="Nat. Ecol. Evol.">
        <title>Genome expansion and lineage-specific genetic innovations in the forest pathogenic fungi Armillaria.</title>
        <authorList>
            <person name="Sipos G."/>
            <person name="Prasanna A.N."/>
            <person name="Walter M.C."/>
            <person name="O'Connor E."/>
            <person name="Balint B."/>
            <person name="Krizsan K."/>
            <person name="Kiss B."/>
            <person name="Hess J."/>
            <person name="Varga T."/>
            <person name="Slot J."/>
            <person name="Riley R."/>
            <person name="Boka B."/>
            <person name="Rigling D."/>
            <person name="Barry K."/>
            <person name="Lee J."/>
            <person name="Mihaltcheva S."/>
            <person name="LaButti K."/>
            <person name="Lipzen A."/>
            <person name="Waldron R."/>
            <person name="Moloney N.M."/>
            <person name="Sperisen C."/>
            <person name="Kredics L."/>
            <person name="Vagvoelgyi C."/>
            <person name="Patrignani A."/>
            <person name="Fitzpatrick D."/>
            <person name="Nagy I."/>
            <person name="Doyle S."/>
            <person name="Anderson J.B."/>
            <person name="Grigoriev I.V."/>
            <person name="Gueldener U."/>
            <person name="Muensterkoetter M."/>
            <person name="Nagy L.G."/>
        </authorList>
    </citation>
    <scope>NUCLEOTIDE SEQUENCE [LARGE SCALE GENOMIC DNA]</scope>
    <source>
        <strain evidence="3">Ar21-2</strain>
    </source>
</reference>
<dbReference type="Proteomes" id="UP000217790">
    <property type="component" value="Unassembled WGS sequence"/>
</dbReference>
<organism evidence="2 3">
    <name type="scientific">Armillaria gallica</name>
    <name type="common">Bulbous honey fungus</name>
    <name type="synonym">Armillaria bulbosa</name>
    <dbReference type="NCBI Taxonomy" id="47427"/>
    <lineage>
        <taxon>Eukaryota</taxon>
        <taxon>Fungi</taxon>
        <taxon>Dikarya</taxon>
        <taxon>Basidiomycota</taxon>
        <taxon>Agaricomycotina</taxon>
        <taxon>Agaricomycetes</taxon>
        <taxon>Agaricomycetidae</taxon>
        <taxon>Agaricales</taxon>
        <taxon>Marasmiineae</taxon>
        <taxon>Physalacriaceae</taxon>
        <taxon>Armillaria</taxon>
    </lineage>
</organism>
<evidence type="ECO:0000256" key="1">
    <source>
        <dbReference type="SAM" id="SignalP"/>
    </source>
</evidence>
<sequence length="86" mass="8916">MAEIACVLITIARVVMAIAPPSVGAGIGVCENHPGKKLNVQKNASGVNRLHCSSVFLSVHISVYRLEDLGALGPNLGAKTCPLPLL</sequence>
<gene>
    <name evidence="2" type="ORF">ARMGADRAFT_159854</name>
</gene>
<evidence type="ECO:0000313" key="3">
    <source>
        <dbReference type="Proteomes" id="UP000217790"/>
    </source>
</evidence>
<accession>A0A2H3DF45</accession>
<keyword evidence="3" id="KW-1185">Reference proteome</keyword>
<evidence type="ECO:0008006" key="4">
    <source>
        <dbReference type="Google" id="ProtNLM"/>
    </source>
</evidence>
<dbReference type="EMBL" id="KZ293658">
    <property type="protein sequence ID" value="PBK92414.1"/>
    <property type="molecule type" value="Genomic_DNA"/>
</dbReference>
<proteinExistence type="predicted"/>
<dbReference type="AlphaFoldDB" id="A0A2H3DF45"/>
<feature type="signal peptide" evidence="1">
    <location>
        <begin position="1"/>
        <end position="17"/>
    </location>
</feature>
<feature type="chain" id="PRO_5013682217" description="Secreted protein" evidence="1">
    <location>
        <begin position="18"/>
        <end position="86"/>
    </location>
</feature>
<evidence type="ECO:0000313" key="2">
    <source>
        <dbReference type="EMBL" id="PBK92414.1"/>
    </source>
</evidence>